<comment type="subcellular location">
    <subcellularLocation>
        <location evidence="1">Nucleus</location>
    </subcellularLocation>
</comment>
<dbReference type="PANTHER" id="PTHR37534:SF23">
    <property type="entry name" value="ZN(II)2CYS6 TRANSCRIPTION FACTOR (EUROFUNG)"/>
    <property type="match status" value="1"/>
</dbReference>
<keyword evidence="4" id="KW-0804">Transcription</keyword>
<dbReference type="EMBL" id="KZ559614">
    <property type="protein sequence ID" value="PLN76591.1"/>
    <property type="molecule type" value="Genomic_DNA"/>
</dbReference>
<dbReference type="GO" id="GO:0000981">
    <property type="term" value="F:DNA-binding transcription factor activity, RNA polymerase II-specific"/>
    <property type="evidence" value="ECO:0007669"/>
    <property type="project" value="InterPro"/>
</dbReference>
<proteinExistence type="predicted"/>
<evidence type="ECO:0000256" key="6">
    <source>
        <dbReference type="SAM" id="MobiDB-lite"/>
    </source>
</evidence>
<dbReference type="PROSITE" id="PS50048">
    <property type="entry name" value="ZN2_CY6_FUNGAL_2"/>
    <property type="match status" value="1"/>
</dbReference>
<keyword evidence="5" id="KW-0539">Nucleus</keyword>
<evidence type="ECO:0000256" key="3">
    <source>
        <dbReference type="ARBA" id="ARBA00023125"/>
    </source>
</evidence>
<dbReference type="Pfam" id="PF00172">
    <property type="entry name" value="Zn_clus"/>
    <property type="match status" value="1"/>
</dbReference>
<organism evidence="8 9">
    <name type="scientific">Aspergillus taichungensis</name>
    <dbReference type="NCBI Taxonomy" id="482145"/>
    <lineage>
        <taxon>Eukaryota</taxon>
        <taxon>Fungi</taxon>
        <taxon>Dikarya</taxon>
        <taxon>Ascomycota</taxon>
        <taxon>Pezizomycotina</taxon>
        <taxon>Eurotiomycetes</taxon>
        <taxon>Eurotiomycetidae</taxon>
        <taxon>Eurotiales</taxon>
        <taxon>Aspergillaceae</taxon>
        <taxon>Aspergillus</taxon>
        <taxon>Aspergillus subgen. Circumdati</taxon>
    </lineage>
</organism>
<evidence type="ECO:0000313" key="9">
    <source>
        <dbReference type="Proteomes" id="UP000235023"/>
    </source>
</evidence>
<evidence type="ECO:0000256" key="4">
    <source>
        <dbReference type="ARBA" id="ARBA00023163"/>
    </source>
</evidence>
<feature type="region of interest" description="Disordered" evidence="6">
    <location>
        <begin position="700"/>
        <end position="787"/>
    </location>
</feature>
<dbReference type="PANTHER" id="PTHR37534">
    <property type="entry name" value="TRANSCRIPTIONAL ACTIVATOR PROTEIN UGA3"/>
    <property type="match status" value="1"/>
</dbReference>
<feature type="region of interest" description="Disordered" evidence="6">
    <location>
        <begin position="963"/>
        <end position="989"/>
    </location>
</feature>
<dbReference type="CDD" id="cd12148">
    <property type="entry name" value="fungal_TF_MHR"/>
    <property type="match status" value="1"/>
</dbReference>
<evidence type="ECO:0000259" key="7">
    <source>
        <dbReference type="PROSITE" id="PS50048"/>
    </source>
</evidence>
<feature type="domain" description="Zn(2)-C6 fungal-type" evidence="7">
    <location>
        <begin position="46"/>
        <end position="74"/>
    </location>
</feature>
<name>A0A2J5HHZ9_9EURO</name>
<dbReference type="SMART" id="SM00066">
    <property type="entry name" value="GAL4"/>
    <property type="match status" value="1"/>
</dbReference>
<dbReference type="AlphaFoldDB" id="A0A2J5HHZ9"/>
<evidence type="ECO:0000256" key="1">
    <source>
        <dbReference type="ARBA" id="ARBA00004123"/>
    </source>
</evidence>
<gene>
    <name evidence="8" type="ORF">BDW42DRAFT_188551</name>
</gene>
<feature type="compositionally biased region" description="Polar residues" evidence="6">
    <location>
        <begin position="731"/>
        <end position="742"/>
    </location>
</feature>
<dbReference type="Gene3D" id="4.10.240.10">
    <property type="entry name" value="Zn(2)-C6 fungal-type DNA-binding domain"/>
    <property type="match status" value="1"/>
</dbReference>
<evidence type="ECO:0000256" key="5">
    <source>
        <dbReference type="ARBA" id="ARBA00023242"/>
    </source>
</evidence>
<feature type="region of interest" description="Disordered" evidence="6">
    <location>
        <begin position="171"/>
        <end position="198"/>
    </location>
</feature>
<dbReference type="Pfam" id="PF11951">
    <property type="entry name" value="Fungal_trans_2"/>
    <property type="match status" value="1"/>
</dbReference>
<dbReference type="InterPro" id="IPR001138">
    <property type="entry name" value="Zn2Cys6_DnaBD"/>
</dbReference>
<reference evidence="9" key="1">
    <citation type="submission" date="2017-12" db="EMBL/GenBank/DDBJ databases">
        <authorList>
            <consortium name="DOE Joint Genome Institute"/>
            <person name="Mondo S.J."/>
            <person name="Kjaerbolling I."/>
            <person name="Vesth T.C."/>
            <person name="Frisvad J.C."/>
            <person name="Nybo J.L."/>
            <person name="Theobald S."/>
            <person name="Kuo A."/>
            <person name="Bowyer P."/>
            <person name="Matsuda Y."/>
            <person name="Lyhne E.K."/>
            <person name="Kogle M.E."/>
            <person name="Clum A."/>
            <person name="Lipzen A."/>
            <person name="Salamov A."/>
            <person name="Ngan C.Y."/>
            <person name="Daum C."/>
            <person name="Chiniquy J."/>
            <person name="Barry K."/>
            <person name="LaButti K."/>
            <person name="Haridas S."/>
            <person name="Simmons B.A."/>
            <person name="Magnuson J.K."/>
            <person name="Mortensen U.H."/>
            <person name="Larsen T.O."/>
            <person name="Grigoriev I.V."/>
            <person name="Baker S.E."/>
            <person name="Andersen M.R."/>
            <person name="Nordberg H.P."/>
            <person name="Cantor M.N."/>
            <person name="Hua S.X."/>
        </authorList>
    </citation>
    <scope>NUCLEOTIDE SEQUENCE [LARGE SCALE GENOMIC DNA]</scope>
    <source>
        <strain evidence="9">IBT 19404</strain>
    </source>
</reference>
<protein>
    <recommendedName>
        <fullName evidence="7">Zn(2)-C6 fungal-type domain-containing protein</fullName>
    </recommendedName>
</protein>
<dbReference type="PROSITE" id="PS00463">
    <property type="entry name" value="ZN2_CY6_FUNGAL_1"/>
    <property type="match status" value="1"/>
</dbReference>
<accession>A0A2J5HHZ9</accession>
<dbReference type="InterPro" id="IPR021858">
    <property type="entry name" value="Fun_TF"/>
</dbReference>
<dbReference type="SUPFAM" id="SSF57701">
    <property type="entry name" value="Zn2/Cys6 DNA-binding domain"/>
    <property type="match status" value="1"/>
</dbReference>
<dbReference type="GO" id="GO:0005634">
    <property type="term" value="C:nucleus"/>
    <property type="evidence" value="ECO:0007669"/>
    <property type="project" value="UniProtKB-SubCell"/>
</dbReference>
<dbReference type="Proteomes" id="UP000235023">
    <property type="component" value="Unassembled WGS sequence"/>
</dbReference>
<dbReference type="GO" id="GO:0008270">
    <property type="term" value="F:zinc ion binding"/>
    <property type="evidence" value="ECO:0007669"/>
    <property type="project" value="InterPro"/>
</dbReference>
<evidence type="ECO:0000313" key="8">
    <source>
        <dbReference type="EMBL" id="PLN76591.1"/>
    </source>
</evidence>
<sequence>MRNISPTEEAHMDLEYSLADGEEQHAPESASNTQNQRAIKKRTKTGCLTCRQRRIKCGEEKPVCSNCIKSKRECKGYAQRLVFKNPLGPPGSSGSQHLFDEQTRSVPLGPSSVGYGGPAFAQQRSSSSQPILAPMPMISASYQPPSTNVSLPNEVIQEAGSMPISYPVPRHKSQVPVSNTPVTSTIPPHTHPQDRLNDPSRRYTHHNLAPDFVSSAGSALQDSPSISQGIFYWDPPYNERPSLQTAGDTLVSHPASANVSQYTSENWPPSVGPPMSQEQQELHFSRHLISSGSPSHLKHADEEDEDCYDVGTDEEAEDQASAQDFNHMSLIVASANQDEWQLRSFTTYLNEPNILAFYRPSLGSSPLNNPKTARIFLHFIHSTGPSLSIFERRPVDPSTMLGARVPAAQQGLWTYTLPLTALDNQALLQAILALSSLHISFLQQDSPAVSLKHYHYALKRVGVAVGLPTRRKQIGTLAATLLLAYYEVMSADHYKWNSHVAGSAHLIREIGLARITRDLREQRRRVLTQREFAPPQSHTYPFKRGAWEDDPFAETEMSVDDDIVGLLLGRAINYDDLGQVDNDSNHSRQQAFTRKDIEAFRIQCDLYWWFCKQDAFQSIISGGRLFMPYSLWGQCPPRAGLGRLDAIYGSADHIWLLLARLADFGYRDRKRKLNAVKSTGVEWKPDAEFFNFVTRFGGSGTGPSASPGQGRFSPNSGHPHSKSVPRHVPDSLQSKVSSSGRSKQVPPMYGMAPSSLPERLPPSFAESAPGGSSGNQDHEGSELSYSEAESEWEEIRIALDTLRQALGPNFSPLPPDSAPPISTPFGPALQYRTNTIAVLWAYYYTGRILLHRLHPCMPPAMMMAAGVAAPTTADFSQAIGKIAGGVYYPQSFNLETGNLSPTLGSCLIEVTVPIFFAAVQFTDIAQRIWVATKLRDVSRLTGWKSSNAMAQGCEHFWRMSAKSGRGPPYDAPHSRTPGQPRGYSSQTNQNPERRFVAFEQAGSSNWAKGILNLEDDLVNLEIIDRK</sequence>
<keyword evidence="9" id="KW-1185">Reference proteome</keyword>
<dbReference type="CDD" id="cd00067">
    <property type="entry name" value="GAL4"/>
    <property type="match status" value="1"/>
</dbReference>
<evidence type="ECO:0000256" key="2">
    <source>
        <dbReference type="ARBA" id="ARBA00023015"/>
    </source>
</evidence>
<feature type="compositionally biased region" description="Polar residues" evidence="6">
    <location>
        <begin position="175"/>
        <end position="187"/>
    </location>
</feature>
<dbReference type="InterPro" id="IPR036864">
    <property type="entry name" value="Zn2-C6_fun-type_DNA-bd_sf"/>
</dbReference>
<feature type="region of interest" description="Disordered" evidence="6">
    <location>
        <begin position="1"/>
        <end position="38"/>
    </location>
</feature>
<dbReference type="GO" id="GO:0000976">
    <property type="term" value="F:transcription cis-regulatory region binding"/>
    <property type="evidence" value="ECO:0007669"/>
    <property type="project" value="TreeGrafter"/>
</dbReference>
<dbReference type="OrthoDB" id="5391043at2759"/>
<feature type="region of interest" description="Disordered" evidence="6">
    <location>
        <begin position="292"/>
        <end position="318"/>
    </location>
</feature>
<keyword evidence="3" id="KW-0238">DNA-binding</keyword>
<keyword evidence="2" id="KW-0805">Transcription regulation</keyword>
<dbReference type="GO" id="GO:0045944">
    <property type="term" value="P:positive regulation of transcription by RNA polymerase II"/>
    <property type="evidence" value="ECO:0007669"/>
    <property type="project" value="TreeGrafter"/>
</dbReference>
<feature type="compositionally biased region" description="Acidic residues" evidence="6">
    <location>
        <begin position="302"/>
        <end position="318"/>
    </location>
</feature>